<protein>
    <submittedName>
        <fullName evidence="5">Uncharacterized protein</fullName>
    </submittedName>
</protein>
<dbReference type="RefSeq" id="XP_031943254.1">
    <property type="nucleotide sequence ID" value="XM_032084550.1"/>
</dbReference>
<keyword evidence="4" id="KW-0210">Decarboxylase</keyword>
<dbReference type="Gene3D" id="3.20.20.140">
    <property type="entry name" value="Metal-dependent hydrolases"/>
    <property type="match status" value="1"/>
</dbReference>
<dbReference type="SUPFAM" id="SSF51556">
    <property type="entry name" value="Metallo-dependent hydrolases"/>
    <property type="match status" value="1"/>
</dbReference>
<keyword evidence="6" id="KW-1185">Reference proteome</keyword>
<evidence type="ECO:0000313" key="5">
    <source>
        <dbReference type="EMBL" id="KAE8405935.1"/>
    </source>
</evidence>
<keyword evidence="1" id="KW-0479">Metal-binding</keyword>
<dbReference type="GO" id="GO:0019748">
    <property type="term" value="P:secondary metabolic process"/>
    <property type="evidence" value="ECO:0007669"/>
    <property type="project" value="TreeGrafter"/>
</dbReference>
<dbReference type="OrthoDB" id="2832284at2759"/>
<dbReference type="Proteomes" id="UP000325579">
    <property type="component" value="Unassembled WGS sequence"/>
</dbReference>
<evidence type="ECO:0000313" key="6">
    <source>
        <dbReference type="Proteomes" id="UP000325579"/>
    </source>
</evidence>
<dbReference type="GO" id="GO:0005829">
    <property type="term" value="C:cytosol"/>
    <property type="evidence" value="ECO:0007669"/>
    <property type="project" value="TreeGrafter"/>
</dbReference>
<accession>A0A5N7DI62</accession>
<proteinExistence type="inferred from homology"/>
<reference evidence="5 6" key="1">
    <citation type="submission" date="2019-04" db="EMBL/GenBank/DDBJ databases">
        <authorList>
            <consortium name="DOE Joint Genome Institute"/>
            <person name="Mondo S."/>
            <person name="Kjaerbolling I."/>
            <person name="Vesth T."/>
            <person name="Frisvad J.C."/>
            <person name="Nybo J.L."/>
            <person name="Theobald S."/>
            <person name="Kildgaard S."/>
            <person name="Isbrandt T."/>
            <person name="Kuo A."/>
            <person name="Sato A."/>
            <person name="Lyhne E.K."/>
            <person name="Kogle M.E."/>
            <person name="Wiebenga A."/>
            <person name="Kun R.S."/>
            <person name="Lubbers R.J."/>
            <person name="Makela M.R."/>
            <person name="Barry K."/>
            <person name="Chovatia M."/>
            <person name="Clum A."/>
            <person name="Daum C."/>
            <person name="Haridas S."/>
            <person name="He G."/>
            <person name="LaButti K."/>
            <person name="Lipzen A."/>
            <person name="Riley R."/>
            <person name="Salamov A."/>
            <person name="Simmons B.A."/>
            <person name="Magnuson J.K."/>
            <person name="Henrissat B."/>
            <person name="Mortensen U.H."/>
            <person name="Larsen T.O."/>
            <person name="Devries R.P."/>
            <person name="Grigoriev I.V."/>
            <person name="Machida M."/>
            <person name="Baker S.E."/>
            <person name="Andersen M.R."/>
            <person name="Cantor M.N."/>
            <person name="Hua S.X."/>
        </authorList>
    </citation>
    <scope>NUCLEOTIDE SEQUENCE [LARGE SCALE GENOMIC DNA]</scope>
    <source>
        <strain evidence="5 6">CBS 119388</strain>
    </source>
</reference>
<gene>
    <name evidence="5" type="ORF">BDV37DRAFT_270395</name>
</gene>
<dbReference type="InterPro" id="IPR032465">
    <property type="entry name" value="ACMSD"/>
</dbReference>
<comment type="similarity">
    <text evidence="4">Belongs to the metallo-dependent hydrolases superfamily.</text>
</comment>
<evidence type="ECO:0000256" key="2">
    <source>
        <dbReference type="ARBA" id="ARBA00022833"/>
    </source>
</evidence>
<name>A0A5N7DI62_9EURO</name>
<dbReference type="GO" id="GO:0016831">
    <property type="term" value="F:carboxy-lyase activity"/>
    <property type="evidence" value="ECO:0007669"/>
    <property type="project" value="UniProtKB-KW"/>
</dbReference>
<dbReference type="InterPro" id="IPR032466">
    <property type="entry name" value="Metal_Hydrolase"/>
</dbReference>
<keyword evidence="3 4" id="KW-0456">Lyase</keyword>
<evidence type="ECO:0000256" key="1">
    <source>
        <dbReference type="ARBA" id="ARBA00022723"/>
    </source>
</evidence>
<sequence>MECRIDIYYYYVPVSYRQALEKMGRDLSGWPTPDWTVKDDEKICQDYSVETAILSITAPGTSILKGAKAAKLARDCNIYIKGLKDKYTKNYSFFAIFLDLLDTKVVLEKIRFSLDYLDTNSIIVYTRYSNSNYYLGYPKLTPIWEELNHRLAVVFVYPTHGPMIDYPHETTRAMCDLITTDTIRKFPNCKLLLLRDFTKPGYILFRSDFPYAPEVTVKTFSYGLSKVKVLDKDRDDINR</sequence>
<organism evidence="5 6">
    <name type="scientific">Aspergillus pseudonomiae</name>
    <dbReference type="NCBI Taxonomy" id="1506151"/>
    <lineage>
        <taxon>Eukaryota</taxon>
        <taxon>Fungi</taxon>
        <taxon>Dikarya</taxon>
        <taxon>Ascomycota</taxon>
        <taxon>Pezizomycotina</taxon>
        <taxon>Eurotiomycetes</taxon>
        <taxon>Eurotiomycetidae</taxon>
        <taxon>Eurotiales</taxon>
        <taxon>Aspergillaceae</taxon>
        <taxon>Aspergillus</taxon>
        <taxon>Aspergillus subgen. Circumdati</taxon>
    </lineage>
</organism>
<dbReference type="PANTHER" id="PTHR21240:SF29">
    <property type="entry name" value="AMIDOHYDROLASE-RELATED DOMAIN-CONTAINING PROTEIN"/>
    <property type="match status" value="1"/>
</dbReference>
<dbReference type="PANTHER" id="PTHR21240">
    <property type="entry name" value="2-AMINO-3-CARBOXYLMUCONATE-6-SEMIALDEHYDE DECARBOXYLASE"/>
    <property type="match status" value="1"/>
</dbReference>
<dbReference type="GeneID" id="43669241"/>
<evidence type="ECO:0000256" key="3">
    <source>
        <dbReference type="ARBA" id="ARBA00023239"/>
    </source>
</evidence>
<keyword evidence="2" id="KW-0862">Zinc</keyword>
<dbReference type="GO" id="GO:0046872">
    <property type="term" value="F:metal ion binding"/>
    <property type="evidence" value="ECO:0007669"/>
    <property type="project" value="UniProtKB-KW"/>
</dbReference>
<dbReference type="AlphaFoldDB" id="A0A5N7DI62"/>
<evidence type="ECO:0000256" key="4">
    <source>
        <dbReference type="RuleBase" id="RU366045"/>
    </source>
</evidence>
<dbReference type="EMBL" id="ML736757">
    <property type="protein sequence ID" value="KAE8405935.1"/>
    <property type="molecule type" value="Genomic_DNA"/>
</dbReference>